<dbReference type="AlphaFoldDB" id="A0A2T0SNY9"/>
<dbReference type="EMBL" id="PVTF01000014">
    <property type="protein sequence ID" value="PRY35125.1"/>
    <property type="molecule type" value="Genomic_DNA"/>
</dbReference>
<dbReference type="RefSeq" id="WP_245887254.1">
    <property type="nucleotide sequence ID" value="NZ_PVTF01000014.1"/>
</dbReference>
<evidence type="ECO:0000313" key="1">
    <source>
        <dbReference type="EMBL" id="PRY35125.1"/>
    </source>
</evidence>
<protein>
    <submittedName>
        <fullName evidence="1">Uncharacterized protein</fullName>
    </submittedName>
</protein>
<keyword evidence="2" id="KW-1185">Reference proteome</keyword>
<reference evidence="1 2" key="1">
    <citation type="submission" date="2018-03" db="EMBL/GenBank/DDBJ databases">
        <title>Genomic Encyclopedia of Archaeal and Bacterial Type Strains, Phase II (KMG-II): from individual species to whole genera.</title>
        <authorList>
            <person name="Goeker M."/>
        </authorList>
    </citation>
    <scope>NUCLEOTIDE SEQUENCE [LARGE SCALE GENOMIC DNA]</scope>
    <source>
        <strain evidence="1 2">DSM 44720</strain>
    </source>
</reference>
<sequence length="120" mass="13394">MAELAGRATGRWRIVEMDQWDQDAIDLVEPGFIEFTRDGTGEFGFIAVNGWMDCRWSERDGRPFVEFTWEGNDEMDPASGRGWAVLAENGTLAGHLFIHLGEDSGFLAAPLTETGKRNGR</sequence>
<dbReference type="Proteomes" id="UP000239494">
    <property type="component" value="Unassembled WGS sequence"/>
</dbReference>
<proteinExistence type="predicted"/>
<organism evidence="1 2">
    <name type="scientific">Umezawaea tangerina</name>
    <dbReference type="NCBI Taxonomy" id="84725"/>
    <lineage>
        <taxon>Bacteria</taxon>
        <taxon>Bacillati</taxon>
        <taxon>Actinomycetota</taxon>
        <taxon>Actinomycetes</taxon>
        <taxon>Pseudonocardiales</taxon>
        <taxon>Pseudonocardiaceae</taxon>
        <taxon>Umezawaea</taxon>
    </lineage>
</organism>
<evidence type="ECO:0000313" key="2">
    <source>
        <dbReference type="Proteomes" id="UP000239494"/>
    </source>
</evidence>
<accession>A0A2T0SNY9</accession>
<name>A0A2T0SNY9_9PSEU</name>
<comment type="caution">
    <text evidence="1">The sequence shown here is derived from an EMBL/GenBank/DDBJ whole genome shotgun (WGS) entry which is preliminary data.</text>
</comment>
<gene>
    <name evidence="1" type="ORF">CLV43_11443</name>
</gene>